<dbReference type="EMBL" id="VLTM01000001">
    <property type="protein sequence ID" value="KAA0169014.1"/>
    <property type="molecule type" value="Genomic_DNA"/>
</dbReference>
<comment type="caution">
    <text evidence="1">The sequence shown here is derived from an EMBL/GenBank/DDBJ whole genome shotgun (WGS) entry which is preliminary data.</text>
</comment>
<proteinExistence type="predicted"/>
<gene>
    <name evidence="1" type="ORF">FNF31_00174</name>
</gene>
<protein>
    <submittedName>
        <fullName evidence="1">Uncharacterized protein</fullName>
    </submittedName>
</protein>
<evidence type="ECO:0000313" key="2">
    <source>
        <dbReference type="Proteomes" id="UP000325113"/>
    </source>
</evidence>
<evidence type="ECO:0000313" key="1">
    <source>
        <dbReference type="EMBL" id="KAA0169014.1"/>
    </source>
</evidence>
<organism evidence="1 2">
    <name type="scientific">Cafeteria roenbergensis</name>
    <name type="common">Marine flagellate</name>
    <dbReference type="NCBI Taxonomy" id="33653"/>
    <lineage>
        <taxon>Eukaryota</taxon>
        <taxon>Sar</taxon>
        <taxon>Stramenopiles</taxon>
        <taxon>Bigyra</taxon>
        <taxon>Opalozoa</taxon>
        <taxon>Bicosoecida</taxon>
        <taxon>Cafeteriaceae</taxon>
        <taxon>Cafeteria</taxon>
    </lineage>
</organism>
<reference evidence="1 2" key="1">
    <citation type="submission" date="2019-07" db="EMBL/GenBank/DDBJ databases">
        <title>Genomes of Cafeteria roenbergensis.</title>
        <authorList>
            <person name="Fischer M.G."/>
            <person name="Hackl T."/>
            <person name="Roman M."/>
        </authorList>
    </citation>
    <scope>NUCLEOTIDE SEQUENCE [LARGE SCALE GENOMIC DNA]</scope>
    <source>
        <strain evidence="1 2">Cflag</strain>
    </source>
</reference>
<dbReference type="Proteomes" id="UP000325113">
    <property type="component" value="Unassembled WGS sequence"/>
</dbReference>
<accession>A0A5A8DWG3</accession>
<sequence length="189" mass="19445">MDDDGPAGDLTQLLTTLRNSRGPARIRSAARGALPRAAAQASLAEKLEVVDLATAMMSAPDAPLDCRHAAVDVLCLLLDSVGGREASRVAERLVEGPDGDAFDDELEALLDAAEVGGGPSCDGVHASVLGLALRVAGGELPGSATMELFGGRVPAAVDALLSVMEGSRGRRVWRGLCCAVHGKPERSPR</sequence>
<dbReference type="AlphaFoldDB" id="A0A5A8DWG3"/>
<name>A0A5A8DWG3_CAFRO</name>